<evidence type="ECO:0000313" key="2">
    <source>
        <dbReference type="Proteomes" id="UP001590950"/>
    </source>
</evidence>
<proteinExistence type="predicted"/>
<evidence type="ECO:0000313" key="1">
    <source>
        <dbReference type="EMBL" id="KAL2038887.1"/>
    </source>
</evidence>
<keyword evidence="2" id="KW-1185">Reference proteome</keyword>
<name>A0ABR3ZYW9_9LECA</name>
<dbReference type="InterPro" id="IPR016181">
    <property type="entry name" value="Acyl_CoA_acyltransferase"/>
</dbReference>
<dbReference type="Proteomes" id="UP001590950">
    <property type="component" value="Unassembled WGS sequence"/>
</dbReference>
<reference evidence="1 2" key="1">
    <citation type="submission" date="2024-09" db="EMBL/GenBank/DDBJ databases">
        <title>Rethinking Asexuality: The Enigmatic Case of Functional Sexual Genes in Lepraria (Stereocaulaceae).</title>
        <authorList>
            <person name="Doellman M."/>
            <person name="Sun Y."/>
            <person name="Barcenas-Pena A."/>
            <person name="Lumbsch H.T."/>
            <person name="Grewe F."/>
        </authorList>
    </citation>
    <scope>NUCLEOTIDE SEQUENCE [LARGE SCALE GENOMIC DNA]</scope>
    <source>
        <strain evidence="1 2">Mercado 3170</strain>
    </source>
</reference>
<protein>
    <submittedName>
        <fullName evidence="1">Uncharacterized protein</fullName>
    </submittedName>
</protein>
<organism evidence="1 2">
    <name type="scientific">Stereocaulon virgatum</name>
    <dbReference type="NCBI Taxonomy" id="373712"/>
    <lineage>
        <taxon>Eukaryota</taxon>
        <taxon>Fungi</taxon>
        <taxon>Dikarya</taxon>
        <taxon>Ascomycota</taxon>
        <taxon>Pezizomycotina</taxon>
        <taxon>Lecanoromycetes</taxon>
        <taxon>OSLEUM clade</taxon>
        <taxon>Lecanoromycetidae</taxon>
        <taxon>Lecanorales</taxon>
        <taxon>Lecanorineae</taxon>
        <taxon>Stereocaulaceae</taxon>
        <taxon>Stereocaulon</taxon>
    </lineage>
</organism>
<gene>
    <name evidence="1" type="ORF">N7G274_008409</name>
</gene>
<comment type="caution">
    <text evidence="1">The sequence shown here is derived from an EMBL/GenBank/DDBJ whole genome shotgun (WGS) entry which is preliminary data.</text>
</comment>
<sequence length="118" mass="12411">MAPHTPKPTLLPPPGPIVQQYHLLPTGAVSPINSNPNPSSSPYPPLPPLFLSALTVRYNVFSLGQGCNPALEIDADDAVSWHWVICAVGGDWKQGERGACGYDTLGACPVPHACGWSG</sequence>
<accession>A0ABR3ZYW9</accession>
<dbReference type="EMBL" id="JBEFKJ010000029">
    <property type="protein sequence ID" value="KAL2038887.1"/>
    <property type="molecule type" value="Genomic_DNA"/>
</dbReference>
<dbReference type="SUPFAM" id="SSF55729">
    <property type="entry name" value="Acyl-CoA N-acyltransferases (Nat)"/>
    <property type="match status" value="1"/>
</dbReference>